<feature type="transmembrane region" description="Helical" evidence="1">
    <location>
        <begin position="105"/>
        <end position="126"/>
    </location>
</feature>
<dbReference type="Proteomes" id="UP000601223">
    <property type="component" value="Unassembled WGS sequence"/>
</dbReference>
<feature type="transmembrane region" description="Helical" evidence="1">
    <location>
        <begin position="21"/>
        <end position="39"/>
    </location>
</feature>
<evidence type="ECO:0000313" key="2">
    <source>
        <dbReference type="EMBL" id="GIF85503.1"/>
    </source>
</evidence>
<keyword evidence="1" id="KW-0472">Membrane</keyword>
<evidence type="ECO:0000313" key="3">
    <source>
        <dbReference type="Proteomes" id="UP000601223"/>
    </source>
</evidence>
<reference evidence="2 3" key="1">
    <citation type="submission" date="2021-01" db="EMBL/GenBank/DDBJ databases">
        <title>Whole genome shotgun sequence of Catellatospora bangladeshensis NBRC 107357.</title>
        <authorList>
            <person name="Komaki H."/>
            <person name="Tamura T."/>
        </authorList>
    </citation>
    <scope>NUCLEOTIDE SEQUENCE [LARGE SCALE GENOMIC DNA]</scope>
    <source>
        <strain evidence="2 3">NBRC 107357</strain>
    </source>
</reference>
<sequence length="203" mass="21982">MKLYAEKPWRFTRQIVADIAALTWSAVWIWAAITLYHLVEKLAVPGQKLERAGVDLAADMMEAQERAQGVPLVGDRLSSPFGSAAGAAQTIAEAGRDQQLAIENLAIVLALLTAGIPLLMALALWVPFRLSWIRAASTAAKVRRYPGGSELLALRALATAPLRRLASLDDGVVAGWRTGDPRSIDQLAALELRRLGLRGSPRR</sequence>
<keyword evidence="1" id="KW-0812">Transmembrane</keyword>
<accession>A0A8J3JUW1</accession>
<proteinExistence type="predicted"/>
<organism evidence="2 3">
    <name type="scientific">Catellatospora bangladeshensis</name>
    <dbReference type="NCBI Taxonomy" id="310355"/>
    <lineage>
        <taxon>Bacteria</taxon>
        <taxon>Bacillati</taxon>
        <taxon>Actinomycetota</taxon>
        <taxon>Actinomycetes</taxon>
        <taxon>Micromonosporales</taxon>
        <taxon>Micromonosporaceae</taxon>
        <taxon>Catellatospora</taxon>
    </lineage>
</organism>
<name>A0A8J3JUW1_9ACTN</name>
<comment type="caution">
    <text evidence="2">The sequence shown here is derived from an EMBL/GenBank/DDBJ whole genome shotgun (WGS) entry which is preliminary data.</text>
</comment>
<dbReference type="RefSeq" id="WP_203755502.1">
    <property type="nucleotide sequence ID" value="NZ_BONF01000048.1"/>
</dbReference>
<protein>
    <recommendedName>
        <fullName evidence="4">Transmembrane protein</fullName>
    </recommendedName>
</protein>
<dbReference type="EMBL" id="BONF01000048">
    <property type="protein sequence ID" value="GIF85503.1"/>
    <property type="molecule type" value="Genomic_DNA"/>
</dbReference>
<evidence type="ECO:0008006" key="4">
    <source>
        <dbReference type="Google" id="ProtNLM"/>
    </source>
</evidence>
<keyword evidence="1" id="KW-1133">Transmembrane helix</keyword>
<evidence type="ECO:0000256" key="1">
    <source>
        <dbReference type="SAM" id="Phobius"/>
    </source>
</evidence>
<dbReference type="AlphaFoldDB" id="A0A8J3JUW1"/>
<keyword evidence="3" id="KW-1185">Reference proteome</keyword>
<gene>
    <name evidence="2" type="ORF">Cba03nite_68520</name>
</gene>